<dbReference type="PROSITE" id="PS00217">
    <property type="entry name" value="SUGAR_TRANSPORT_2"/>
    <property type="match status" value="1"/>
</dbReference>
<dbReference type="Gene3D" id="1.20.1250.20">
    <property type="entry name" value="MFS general substrate transporter like domains"/>
    <property type="match status" value="1"/>
</dbReference>
<dbReference type="InterPro" id="IPR050360">
    <property type="entry name" value="MFS_Sugar_Transporters"/>
</dbReference>
<feature type="transmembrane region" description="Helical" evidence="8">
    <location>
        <begin position="354"/>
        <end position="372"/>
    </location>
</feature>
<feature type="transmembrane region" description="Helical" evidence="8">
    <location>
        <begin position="445"/>
        <end position="466"/>
    </location>
</feature>
<dbReference type="SUPFAM" id="SSF103473">
    <property type="entry name" value="MFS general substrate transporter"/>
    <property type="match status" value="1"/>
</dbReference>
<dbReference type="InterPro" id="IPR003663">
    <property type="entry name" value="Sugar/inositol_transpt"/>
</dbReference>
<keyword evidence="11" id="KW-1185">Reference proteome</keyword>
<dbReference type="PRINTS" id="PR00171">
    <property type="entry name" value="SUGRTRNSPORT"/>
</dbReference>
<dbReference type="PROSITE" id="PS00216">
    <property type="entry name" value="SUGAR_TRANSPORT_1"/>
    <property type="match status" value="2"/>
</dbReference>
<evidence type="ECO:0000259" key="9">
    <source>
        <dbReference type="PROSITE" id="PS50850"/>
    </source>
</evidence>
<evidence type="ECO:0000256" key="4">
    <source>
        <dbReference type="ARBA" id="ARBA00022692"/>
    </source>
</evidence>
<dbReference type="InterPro" id="IPR005829">
    <property type="entry name" value="Sugar_transporter_CS"/>
</dbReference>
<sequence>MGFNLHADNSNDPPEVRNWRVHFIALVVSMGALAMGYDTSVIGGTMALDPFRRDFGLARASELETDTLEGNIVSTFQAGCFFGSLLTFPLAERFGRKMAIIIAISVFCVGGSLMKTSASGHLAVIYAGRVIAGFGIGSVSLQVPVYIAETSPPSIRGRLVGIFEICSQGGGMCGFWINYIVNRTISSARMAQWQVPLGLQLLPGGLLLLGILWCPETPRWYAKQDRWEEAERSLTWIRKLPSNHPRIQAEIQEIREQILVGTPAAEIKYDLWYYVHRIWRKGTRNRIGIGLLLMAFQNLTGVNIITYYSPRIFETLGITGTDTKLFATGFYGIAKTLGMIIFSVWLVEKVGRRSGLIGGAFIGSLPMWYIGGYVFRADPAGAAARGDTTRSAAGYIVMGITWVVCSEIFPIDIRMLCVAITTADQWLWSFIISRTTPYMITSLGYGTYFFFASLMVAMGFWAWWFIPETKGKSLEEMEALFKTPSVVDHEWAANEKDQTKVTTSHIEMI</sequence>
<feature type="transmembrane region" description="Helical" evidence="8">
    <location>
        <begin position="328"/>
        <end position="347"/>
    </location>
</feature>
<evidence type="ECO:0000256" key="1">
    <source>
        <dbReference type="ARBA" id="ARBA00004141"/>
    </source>
</evidence>
<name>A0A3A3A5E3_9EURO</name>
<dbReference type="GO" id="GO:0016020">
    <property type="term" value="C:membrane"/>
    <property type="evidence" value="ECO:0007669"/>
    <property type="project" value="UniProtKB-SubCell"/>
</dbReference>
<feature type="transmembrane region" description="Helical" evidence="8">
    <location>
        <begin position="126"/>
        <end position="147"/>
    </location>
</feature>
<gene>
    <name evidence="10" type="ORF">PHISCL_02469</name>
</gene>
<evidence type="ECO:0000256" key="5">
    <source>
        <dbReference type="ARBA" id="ARBA00022989"/>
    </source>
</evidence>
<dbReference type="NCBIfam" id="TIGR00879">
    <property type="entry name" value="SP"/>
    <property type="match status" value="1"/>
</dbReference>
<dbReference type="InterPro" id="IPR036259">
    <property type="entry name" value="MFS_trans_sf"/>
</dbReference>
<dbReference type="PROSITE" id="PS50850">
    <property type="entry name" value="MFS"/>
    <property type="match status" value="1"/>
</dbReference>
<feature type="transmembrane region" description="Helical" evidence="8">
    <location>
        <begin position="159"/>
        <end position="181"/>
    </location>
</feature>
<dbReference type="OrthoDB" id="508119at2759"/>
<evidence type="ECO:0000256" key="2">
    <source>
        <dbReference type="ARBA" id="ARBA00010992"/>
    </source>
</evidence>
<protein>
    <submittedName>
        <fullName evidence="10">Sugar and other transporter</fullName>
    </submittedName>
</protein>
<dbReference type="PANTHER" id="PTHR48022">
    <property type="entry name" value="PLASTIDIC GLUCOSE TRANSPORTER 4"/>
    <property type="match status" value="1"/>
</dbReference>
<feature type="transmembrane region" description="Helical" evidence="8">
    <location>
        <begin position="98"/>
        <end position="114"/>
    </location>
</feature>
<feature type="transmembrane region" description="Helical" evidence="8">
    <location>
        <begin position="21"/>
        <end position="37"/>
    </location>
</feature>
<keyword evidence="6 8" id="KW-0472">Membrane</keyword>
<dbReference type="Proteomes" id="UP000266188">
    <property type="component" value="Unassembled WGS sequence"/>
</dbReference>
<feature type="domain" description="Major facilitator superfamily (MFS) profile" evidence="9">
    <location>
        <begin position="24"/>
        <end position="470"/>
    </location>
</feature>
<comment type="caution">
    <text evidence="10">The sequence shown here is derived from an EMBL/GenBank/DDBJ whole genome shotgun (WGS) entry which is preliminary data.</text>
</comment>
<dbReference type="AlphaFoldDB" id="A0A3A3A5E3"/>
<dbReference type="GO" id="GO:0005351">
    <property type="term" value="F:carbohydrate:proton symporter activity"/>
    <property type="evidence" value="ECO:0007669"/>
    <property type="project" value="TreeGrafter"/>
</dbReference>
<dbReference type="InterPro" id="IPR005828">
    <property type="entry name" value="MFS_sugar_transport-like"/>
</dbReference>
<proteinExistence type="inferred from homology"/>
<feature type="transmembrane region" description="Helical" evidence="8">
    <location>
        <begin position="193"/>
        <end position="214"/>
    </location>
</feature>
<accession>A0A3A3A5E3</accession>
<evidence type="ECO:0000256" key="8">
    <source>
        <dbReference type="SAM" id="Phobius"/>
    </source>
</evidence>
<evidence type="ECO:0000256" key="7">
    <source>
        <dbReference type="RuleBase" id="RU003346"/>
    </source>
</evidence>
<dbReference type="InterPro" id="IPR020846">
    <property type="entry name" value="MFS_dom"/>
</dbReference>
<evidence type="ECO:0000313" key="10">
    <source>
        <dbReference type="EMBL" id="RJE25195.1"/>
    </source>
</evidence>
<dbReference type="FunFam" id="1.20.1250.20:FF:000940">
    <property type="entry name" value="MFS sugar transporter, putative"/>
    <property type="match status" value="1"/>
</dbReference>
<comment type="similarity">
    <text evidence="2 7">Belongs to the major facilitator superfamily. Sugar transporter (TC 2.A.1.1) family.</text>
</comment>
<reference evidence="11" key="1">
    <citation type="submission" date="2017-02" db="EMBL/GenBank/DDBJ databases">
        <authorList>
            <person name="Tafer H."/>
            <person name="Lopandic K."/>
        </authorList>
    </citation>
    <scope>NUCLEOTIDE SEQUENCE [LARGE SCALE GENOMIC DNA]</scope>
    <source>
        <strain evidence="11">CBS 366.77</strain>
    </source>
</reference>
<dbReference type="Pfam" id="PF00083">
    <property type="entry name" value="Sugar_tr"/>
    <property type="match status" value="1"/>
</dbReference>
<keyword evidence="5 8" id="KW-1133">Transmembrane helix</keyword>
<organism evidence="10 11">
    <name type="scientific">Aspergillus sclerotialis</name>
    <dbReference type="NCBI Taxonomy" id="2070753"/>
    <lineage>
        <taxon>Eukaryota</taxon>
        <taxon>Fungi</taxon>
        <taxon>Dikarya</taxon>
        <taxon>Ascomycota</taxon>
        <taxon>Pezizomycotina</taxon>
        <taxon>Eurotiomycetes</taxon>
        <taxon>Eurotiomycetidae</taxon>
        <taxon>Eurotiales</taxon>
        <taxon>Aspergillaceae</taxon>
        <taxon>Aspergillus</taxon>
        <taxon>Aspergillus subgen. Polypaecilum</taxon>
    </lineage>
</organism>
<feature type="transmembrane region" description="Helical" evidence="8">
    <location>
        <begin position="287"/>
        <end position="308"/>
    </location>
</feature>
<feature type="transmembrane region" description="Helical" evidence="8">
    <location>
        <begin position="392"/>
        <end position="409"/>
    </location>
</feature>
<feature type="transmembrane region" description="Helical" evidence="8">
    <location>
        <begin position="72"/>
        <end position="91"/>
    </location>
</feature>
<dbReference type="EMBL" id="MVGC01000055">
    <property type="protein sequence ID" value="RJE25195.1"/>
    <property type="molecule type" value="Genomic_DNA"/>
</dbReference>
<evidence type="ECO:0000256" key="3">
    <source>
        <dbReference type="ARBA" id="ARBA00022448"/>
    </source>
</evidence>
<evidence type="ECO:0000256" key="6">
    <source>
        <dbReference type="ARBA" id="ARBA00023136"/>
    </source>
</evidence>
<evidence type="ECO:0000313" key="11">
    <source>
        <dbReference type="Proteomes" id="UP000266188"/>
    </source>
</evidence>
<dbReference type="PANTHER" id="PTHR48022:SF42">
    <property type="entry name" value="MAJOR FACILITATOR SUPERFAMILY (MFS) PROFILE DOMAIN-CONTAINING PROTEIN"/>
    <property type="match status" value="1"/>
</dbReference>
<keyword evidence="3 7" id="KW-0813">Transport</keyword>
<comment type="subcellular location">
    <subcellularLocation>
        <location evidence="1">Membrane</location>
        <topology evidence="1">Multi-pass membrane protein</topology>
    </subcellularLocation>
</comment>
<keyword evidence="4 8" id="KW-0812">Transmembrane</keyword>